<dbReference type="UniPathway" id="UPA00296"/>
<comment type="subcellular location">
    <subcellularLocation>
        <location evidence="1 9">Mitochondrion</location>
    </subcellularLocation>
</comment>
<evidence type="ECO:0000256" key="5">
    <source>
        <dbReference type="ARBA" id="ARBA00023055"/>
    </source>
</evidence>
<organism evidence="11">
    <name type="scientific">Aquarana catesbeiana</name>
    <name type="common">American bullfrog</name>
    <name type="synonym">Rana catesbeiana</name>
    <dbReference type="NCBI Taxonomy" id="8400"/>
    <lineage>
        <taxon>Eukaryota</taxon>
        <taxon>Metazoa</taxon>
        <taxon>Chordata</taxon>
        <taxon>Craniata</taxon>
        <taxon>Vertebrata</taxon>
        <taxon>Euteleostomi</taxon>
        <taxon>Amphibia</taxon>
        <taxon>Batrachia</taxon>
        <taxon>Anura</taxon>
        <taxon>Neobatrachia</taxon>
        <taxon>Ranoidea</taxon>
        <taxon>Ranidae</taxon>
        <taxon>Aquarana</taxon>
    </lineage>
</organism>
<dbReference type="GO" id="GO:0120020">
    <property type="term" value="F:cholesterol transfer activity"/>
    <property type="evidence" value="ECO:0007669"/>
    <property type="project" value="InterPro"/>
</dbReference>
<comment type="function">
    <text evidence="9">Plays a key role in steroid hormone synthesis by enhancing the metabolism of cholesterol into pregnenolone. Mediates the transfer of cholesterol from the outer mitochondrial membrane to the inner mitochondrial membrane where it is cleaved to pregnenolone.</text>
</comment>
<sequence length="286" mass="32575">MLPATLKLCCGISHQPLRSLTGLQQPAVGAFGKEMSKFILSNADNCFQNIPHSLQNLLCTKIGINANPNLETTAVLSSRDMFYLNQIKETLHKAKSMLQQEGWQTEQKNEDWILSKSFPKIGKVFRAEAVIDSPPEHIYTQLFEKLEHIDQWNPNISKVQILQRIGKNTLLTREVTAQNLAHMVSQRDFVNVQHCCRSGSSLYLIGTEAHSNLMPPQKEMIRAKAKLTCIILRPVEGDRRKTHFTWLLSLDLKGWIPQSITERVLSQSQADFISHLRRHLSSLEKI</sequence>
<dbReference type="Pfam" id="PF01852">
    <property type="entry name" value="START"/>
    <property type="match status" value="1"/>
</dbReference>
<dbReference type="GO" id="GO:0005739">
    <property type="term" value="C:mitochondrion"/>
    <property type="evidence" value="ECO:0007669"/>
    <property type="project" value="UniProtKB-SubCell"/>
</dbReference>
<accession>C1C4A2</accession>
<evidence type="ECO:0000256" key="7">
    <source>
        <dbReference type="ARBA" id="ARBA00023128"/>
    </source>
</evidence>
<keyword evidence="7 9" id="KW-0496">Mitochondrion</keyword>
<comment type="subunit">
    <text evidence="3">May interact with TSPO.</text>
</comment>
<dbReference type="InterPro" id="IPR002913">
    <property type="entry name" value="START_lipid-bd_dom"/>
</dbReference>
<evidence type="ECO:0000256" key="2">
    <source>
        <dbReference type="ARBA" id="ARBA00004731"/>
    </source>
</evidence>
<evidence type="ECO:0000256" key="1">
    <source>
        <dbReference type="ARBA" id="ARBA00004173"/>
    </source>
</evidence>
<dbReference type="CDD" id="cd08905">
    <property type="entry name" value="START_STARD1-like"/>
    <property type="match status" value="1"/>
</dbReference>
<dbReference type="GO" id="GO:0015485">
    <property type="term" value="F:cholesterol binding"/>
    <property type="evidence" value="ECO:0007669"/>
    <property type="project" value="InterPro"/>
</dbReference>
<dbReference type="AlphaFoldDB" id="C1C4A2"/>
<keyword evidence="9" id="KW-0809">Transit peptide</keyword>
<dbReference type="GO" id="GO:0032367">
    <property type="term" value="P:intracellular cholesterol transport"/>
    <property type="evidence" value="ECO:0007669"/>
    <property type="project" value="TreeGrafter"/>
</dbReference>
<evidence type="ECO:0000256" key="9">
    <source>
        <dbReference type="RuleBase" id="RU365007"/>
    </source>
</evidence>
<dbReference type="GO" id="GO:0008203">
    <property type="term" value="P:cholesterol metabolic process"/>
    <property type="evidence" value="ECO:0007669"/>
    <property type="project" value="UniProtKB-UniPathway"/>
</dbReference>
<name>C1C4A2_AQUCT</name>
<dbReference type="GO" id="GO:0006694">
    <property type="term" value="P:steroid biosynthetic process"/>
    <property type="evidence" value="ECO:0007669"/>
    <property type="project" value="UniProtKB-KW"/>
</dbReference>
<protein>
    <recommendedName>
        <fullName evidence="9">Steroidogenic acute regulatory protein, mitochondrial</fullName>
        <shortName evidence="9">StAR</shortName>
    </recommendedName>
    <alternativeName>
        <fullName evidence="9">START domain-containing protein 1</fullName>
    </alternativeName>
</protein>
<comment type="pathway">
    <text evidence="2 9">Steroid metabolism; cholesterol metabolism.</text>
</comment>
<evidence type="ECO:0000256" key="8">
    <source>
        <dbReference type="ARBA" id="ARBA00023250"/>
    </source>
</evidence>
<evidence type="ECO:0000259" key="10">
    <source>
        <dbReference type="PROSITE" id="PS50848"/>
    </source>
</evidence>
<dbReference type="Gene3D" id="3.30.530.20">
    <property type="match status" value="1"/>
</dbReference>
<reference evidence="11" key="1">
    <citation type="submission" date="2009-04" db="EMBL/GenBank/DDBJ databases">
        <title>Rana catesbeiana ESTs and full-length cDNAs.</title>
        <authorList>
            <person name="Helbing C.C."/>
            <person name="Veldhoen N."/>
            <person name="Leong J."/>
            <person name="Koop B.F."/>
        </authorList>
    </citation>
    <scope>NUCLEOTIDE SEQUENCE</scope>
    <source>
        <tissue evidence="11">Mixed tissue</tissue>
    </source>
</reference>
<dbReference type="PROSITE" id="PS50848">
    <property type="entry name" value="START"/>
    <property type="match status" value="1"/>
</dbReference>
<dbReference type="PANTHER" id="PTHR46489:SF5">
    <property type="entry name" value="START DOMAIN-CONTAINING PROTEIN 1"/>
    <property type="match status" value="1"/>
</dbReference>
<keyword evidence="8 9" id="KW-0755">Steroidogenesis</keyword>
<dbReference type="SMART" id="SM00234">
    <property type="entry name" value="START"/>
    <property type="match status" value="1"/>
</dbReference>
<keyword evidence="6 9" id="KW-0446">Lipid-binding</keyword>
<dbReference type="EMBL" id="BT081681">
    <property type="protein sequence ID" value="ACO51812.1"/>
    <property type="molecule type" value="mRNA"/>
</dbReference>
<dbReference type="SUPFAM" id="SSF55961">
    <property type="entry name" value="Bet v1-like"/>
    <property type="match status" value="1"/>
</dbReference>
<evidence type="ECO:0000313" key="11">
    <source>
        <dbReference type="EMBL" id="ACO51812.1"/>
    </source>
</evidence>
<gene>
    <name evidence="11" type="primary">STAR</name>
</gene>
<dbReference type="InterPro" id="IPR023393">
    <property type="entry name" value="START-like_dom_sf"/>
</dbReference>
<evidence type="ECO:0000256" key="3">
    <source>
        <dbReference type="ARBA" id="ARBA00011279"/>
    </source>
</evidence>
<dbReference type="InterPro" id="IPR000799">
    <property type="entry name" value="StAR-like"/>
</dbReference>
<dbReference type="PANTHER" id="PTHR46489">
    <property type="entry name" value="STEROIDOGENIC ACUTE REGULATORY PROTEIN, MITOCHONDRIAL"/>
    <property type="match status" value="1"/>
</dbReference>
<keyword evidence="5 9" id="KW-0445">Lipid transport</keyword>
<keyword evidence="4 9" id="KW-0813">Transport</keyword>
<evidence type="ECO:0000256" key="6">
    <source>
        <dbReference type="ARBA" id="ARBA00023121"/>
    </source>
</evidence>
<dbReference type="GO" id="GO:0050810">
    <property type="term" value="P:regulation of steroid biosynthetic process"/>
    <property type="evidence" value="ECO:0007669"/>
    <property type="project" value="TreeGrafter"/>
</dbReference>
<dbReference type="InterPro" id="IPR029866">
    <property type="entry name" value="StAR"/>
</dbReference>
<dbReference type="PRINTS" id="PR00978">
    <property type="entry name" value="STARPROTEIN"/>
</dbReference>
<feature type="domain" description="START" evidence="10">
    <location>
        <begin position="99"/>
        <end position="285"/>
    </location>
</feature>
<evidence type="ECO:0000256" key="4">
    <source>
        <dbReference type="ARBA" id="ARBA00022448"/>
    </source>
</evidence>
<proteinExistence type="evidence at transcript level"/>